<dbReference type="STRING" id="686624.SAMN04488242_1597"/>
<dbReference type="SUPFAM" id="SSF55874">
    <property type="entry name" value="ATPase domain of HSP90 chaperone/DNA topoisomerase II/histidine kinase"/>
    <property type="match status" value="1"/>
</dbReference>
<evidence type="ECO:0000259" key="1">
    <source>
        <dbReference type="Pfam" id="PF25794"/>
    </source>
</evidence>
<feature type="domain" description="Sacsin/Nov" evidence="1">
    <location>
        <begin position="30"/>
        <end position="132"/>
    </location>
</feature>
<reference evidence="2 3" key="1">
    <citation type="submission" date="2016-10" db="EMBL/GenBank/DDBJ databases">
        <authorList>
            <person name="de Groot N.N."/>
        </authorList>
    </citation>
    <scope>NUCLEOTIDE SEQUENCE [LARGE SCALE GENOMIC DNA]</scope>
    <source>
        <strain evidence="2 3">CGMCC 1.9159</strain>
    </source>
</reference>
<dbReference type="RefSeq" id="WP_093250702.1">
    <property type="nucleotide sequence ID" value="NZ_FNGP01000002.1"/>
</dbReference>
<dbReference type="PANTHER" id="PTHR32387:SF0">
    <property type="entry name" value="PROTEIN NO VEIN"/>
    <property type="match status" value="1"/>
</dbReference>
<evidence type="ECO:0000313" key="2">
    <source>
        <dbReference type="EMBL" id="SDL43761.1"/>
    </source>
</evidence>
<dbReference type="InterPro" id="IPR052957">
    <property type="entry name" value="Auxin_embryo_med"/>
</dbReference>
<dbReference type="NCBIfam" id="NF047352">
    <property type="entry name" value="P_loop_sacsin"/>
    <property type="match status" value="1"/>
</dbReference>
<dbReference type="InterPro" id="IPR058210">
    <property type="entry name" value="SACS/Nov_dom"/>
</dbReference>
<dbReference type="AlphaFoldDB" id="A0A1G9K1W6"/>
<dbReference type="Gene3D" id="3.30.565.10">
    <property type="entry name" value="Histidine kinase-like ATPase, C-terminal domain"/>
    <property type="match status" value="1"/>
</dbReference>
<proteinExistence type="predicted"/>
<keyword evidence="3" id="KW-1185">Reference proteome</keyword>
<evidence type="ECO:0000313" key="3">
    <source>
        <dbReference type="Proteomes" id="UP000199475"/>
    </source>
</evidence>
<dbReference type="Pfam" id="PF25794">
    <property type="entry name" value="SACS"/>
    <property type="match status" value="1"/>
</dbReference>
<gene>
    <name evidence="2" type="ORF">SAMN04488242_1597</name>
</gene>
<name>A0A1G9K1W6_9ACTN</name>
<protein>
    <recommendedName>
        <fullName evidence="1">Sacsin/Nov domain-containing protein</fullName>
    </recommendedName>
</protein>
<dbReference type="Proteomes" id="UP000199475">
    <property type="component" value="Unassembled WGS sequence"/>
</dbReference>
<sequence length="1069" mass="119859">MSEHAELEELRIRRLGYVQAARANGFEKGLRSLLSELYPDNAHFIYELLQNAEDAHATTIEFALHEDHLKVSHDGKRLFTLQDIDSITGIGQSTKKDDPTQIGKFGVGFKAVFAYTSQPRVWSGPYSFAITDLFVPEQIPGSAPPGMTTFAFPFDRPDKPAKQAREEIERGLQELDEKTLLFLNDISTITYELPDRTIGIIERTAIDDRHIRIQKSEGESFVESHWLRLVGPTSEGHERLRVAAAFRLEQTNVSRGEGVQGAEDGSARSSGHQWSVSALKSGEVSIYFPAAREVSGLRFHIHAPFASTVARDSVRDDPGNIRLVSGIGALIVDELPRLCADGLVDDRFLAAMPNGEDSIAHPYTLIRNMIAEAFNDLPITPVRGSSQEFAAARTLVSSPSDFRNGLEPTDLPPLFNLAQMPTEPTPRWIRDRDGRAGKFLSSLETMEFGWRELNSILGLVREIGNSQQPRINEWLRWLEAKSDGALLDFYQLIGRGSKNSALLRADLKGVPMIRLVQRGKRKHVRGPQTYLPASRADTVQTRVPIGLAYFDDDEDQARAHYLKLFYTAAGVKRWDLNAKLEQRLERYPRSTFVTRAHPPADHDPGHLSDVREFVRYGLRNQRLAREKFGDVPFLLAEQSDGSLRWATPQETFLDLPFRETGLSSLYPRTELFWQDTGGYAYDEGPYPLSAIYLEVDKIEEFLELAGAKTRIEICPVDVYDNPLLSWSWRTSNNENSYGERYDWGIADLDKILESQDHILLRQLWDTVARAPASKAIASYQANKSAPKHPMASQLAQALKTTAWILDRNGDVKLPCDMTIDDLPEDCVRPVNASLVHRLDFGAEAHRRREKLEGVSNFLREEGLDEDGIEVLREARDLGFTIEQMRAFLRQHAEPLGFPEAASIDPDRRSSVAAADAETAPLRTTALRERSVVVAQSQASSESRAYLRGHYTRPTGEMHCQACRKVLPFRTSDGLWYFEAVRLVSGRKQIHTANAIALCPLCAAMFKYTRQTKEDELMDVIATVSVSPGQGLVEVPVILDHRRVAIAFTGKHAIDLKAALGIAGDRRDTA</sequence>
<dbReference type="PANTHER" id="PTHR32387">
    <property type="entry name" value="WU:FJ29H11"/>
    <property type="match status" value="1"/>
</dbReference>
<dbReference type="InterPro" id="IPR036890">
    <property type="entry name" value="HATPase_C_sf"/>
</dbReference>
<accession>A0A1G9K1W6</accession>
<dbReference type="OrthoDB" id="9776021at2"/>
<organism evidence="2 3">
    <name type="scientific">Tessaracoccus oleiagri</name>
    <dbReference type="NCBI Taxonomy" id="686624"/>
    <lineage>
        <taxon>Bacteria</taxon>
        <taxon>Bacillati</taxon>
        <taxon>Actinomycetota</taxon>
        <taxon>Actinomycetes</taxon>
        <taxon>Propionibacteriales</taxon>
        <taxon>Propionibacteriaceae</taxon>
        <taxon>Tessaracoccus</taxon>
    </lineage>
</organism>
<dbReference type="EMBL" id="FNGP01000002">
    <property type="protein sequence ID" value="SDL43761.1"/>
    <property type="molecule type" value="Genomic_DNA"/>
</dbReference>